<keyword evidence="1" id="KW-0805">Transcription regulation</keyword>
<protein>
    <recommendedName>
        <fullName evidence="4">HTH araC/xylS-type domain-containing protein</fullName>
    </recommendedName>
</protein>
<comment type="caution">
    <text evidence="5">The sequence shown here is derived from an EMBL/GenBank/DDBJ whole genome shotgun (WGS) entry which is preliminary data.</text>
</comment>
<dbReference type="PROSITE" id="PS01124">
    <property type="entry name" value="HTH_ARAC_FAMILY_2"/>
    <property type="match status" value="1"/>
</dbReference>
<feature type="domain" description="HTH araC/xylS-type" evidence="4">
    <location>
        <begin position="292"/>
        <end position="390"/>
    </location>
</feature>
<evidence type="ECO:0000256" key="3">
    <source>
        <dbReference type="ARBA" id="ARBA00023163"/>
    </source>
</evidence>
<dbReference type="InterPro" id="IPR009057">
    <property type="entry name" value="Homeodomain-like_sf"/>
</dbReference>
<dbReference type="RefSeq" id="WP_146817426.1">
    <property type="nucleotide sequence ID" value="NZ_BJYD01000026.1"/>
</dbReference>
<dbReference type="PANTHER" id="PTHR43280">
    <property type="entry name" value="ARAC-FAMILY TRANSCRIPTIONAL REGULATOR"/>
    <property type="match status" value="1"/>
</dbReference>
<evidence type="ECO:0000256" key="2">
    <source>
        <dbReference type="ARBA" id="ARBA00023125"/>
    </source>
</evidence>
<dbReference type="InterPro" id="IPR020449">
    <property type="entry name" value="Tscrpt_reg_AraC-type_HTH"/>
</dbReference>
<dbReference type="GO" id="GO:0043565">
    <property type="term" value="F:sequence-specific DNA binding"/>
    <property type="evidence" value="ECO:0007669"/>
    <property type="project" value="InterPro"/>
</dbReference>
<dbReference type="OrthoDB" id="247151at2"/>
<gene>
    <name evidence="5" type="ORF">HFA01_29220</name>
</gene>
<evidence type="ECO:0000256" key="1">
    <source>
        <dbReference type="ARBA" id="ARBA00023015"/>
    </source>
</evidence>
<sequence>MTKYELINLLKDCSIAMNTPVLLFNERNKMVYCFPDSFQKPPKVLRDIHRSYIDESRKQPFTMQLYTDHYHQHLLLYPCMDDDGKDFVVGIGPFVQQEVLRKHVRMNLVMNDLDSDLEEQFVEYFAQLSMINQVEVSALKRLLNQLLPKRKKISSQGFSQDRMRKEYQSYAQTLPSYHETVASKQRFTELFKNGDEEAIEEYQGLREKIMAAKDVRQHKNQLIRWISELSYLCMEKGAQQDEIDSLCDFYINFLEARETSEDLKFLEMNILQSFLERIRNSKNRRMHSPLVERTQRYIFQNLTKDLNLKGIAETLNVNPNYLSGVFTKEKGVSITQFINQQRIKEAKELLCITHHSLMDISILLGYNSQSYFTRVFKSIVGVGPKEFRQKYRVHEE</sequence>
<evidence type="ECO:0000259" key="4">
    <source>
        <dbReference type="PROSITE" id="PS01124"/>
    </source>
</evidence>
<dbReference type="GO" id="GO:0003700">
    <property type="term" value="F:DNA-binding transcription factor activity"/>
    <property type="evidence" value="ECO:0007669"/>
    <property type="project" value="InterPro"/>
</dbReference>
<keyword evidence="6" id="KW-1185">Reference proteome</keyword>
<evidence type="ECO:0000313" key="6">
    <source>
        <dbReference type="Proteomes" id="UP000321886"/>
    </source>
</evidence>
<dbReference type="PRINTS" id="PR00032">
    <property type="entry name" value="HTHARAC"/>
</dbReference>
<proteinExistence type="predicted"/>
<dbReference type="InterPro" id="IPR018060">
    <property type="entry name" value="HTH_AraC"/>
</dbReference>
<name>A0A511WU20_9BACI</name>
<reference evidence="5 6" key="1">
    <citation type="submission" date="2019-07" db="EMBL/GenBank/DDBJ databases">
        <title>Whole genome shotgun sequence of Halobacillus faecis NBRC 103569.</title>
        <authorList>
            <person name="Hosoyama A."/>
            <person name="Uohara A."/>
            <person name="Ohji S."/>
            <person name="Ichikawa N."/>
        </authorList>
    </citation>
    <scope>NUCLEOTIDE SEQUENCE [LARGE SCALE GENOMIC DNA]</scope>
    <source>
        <strain evidence="5 6">NBRC 103569</strain>
    </source>
</reference>
<dbReference type="Gene3D" id="1.10.10.60">
    <property type="entry name" value="Homeodomain-like"/>
    <property type="match status" value="2"/>
</dbReference>
<dbReference type="SUPFAM" id="SSF46689">
    <property type="entry name" value="Homeodomain-like"/>
    <property type="match status" value="2"/>
</dbReference>
<evidence type="ECO:0000313" key="5">
    <source>
        <dbReference type="EMBL" id="GEN54660.1"/>
    </source>
</evidence>
<keyword evidence="2" id="KW-0238">DNA-binding</keyword>
<dbReference type="PANTHER" id="PTHR43280:SF2">
    <property type="entry name" value="HTH-TYPE TRANSCRIPTIONAL REGULATOR EXSA"/>
    <property type="match status" value="1"/>
</dbReference>
<organism evidence="5 6">
    <name type="scientific">Halobacillus faecis</name>
    <dbReference type="NCBI Taxonomy" id="360184"/>
    <lineage>
        <taxon>Bacteria</taxon>
        <taxon>Bacillati</taxon>
        <taxon>Bacillota</taxon>
        <taxon>Bacilli</taxon>
        <taxon>Bacillales</taxon>
        <taxon>Bacillaceae</taxon>
        <taxon>Halobacillus</taxon>
    </lineage>
</organism>
<dbReference type="EMBL" id="BJYD01000026">
    <property type="protein sequence ID" value="GEN54660.1"/>
    <property type="molecule type" value="Genomic_DNA"/>
</dbReference>
<dbReference type="Proteomes" id="UP000321886">
    <property type="component" value="Unassembled WGS sequence"/>
</dbReference>
<keyword evidence="3" id="KW-0804">Transcription</keyword>
<dbReference type="Pfam" id="PF12833">
    <property type="entry name" value="HTH_18"/>
    <property type="match status" value="1"/>
</dbReference>
<dbReference type="AlphaFoldDB" id="A0A511WU20"/>
<dbReference type="SMART" id="SM00342">
    <property type="entry name" value="HTH_ARAC"/>
    <property type="match status" value="1"/>
</dbReference>
<accession>A0A511WU20</accession>